<sequence length="76" mass="8509">MTSASESISSPPPPPRAPSPFLPFSLYFLFLFPFFLSLAATCHFLSFFFSLPLAATNGWEYPFPHIPIIIPIYLSP</sequence>
<dbReference type="AlphaFoldDB" id="A0A2P6P6K1"/>
<reference evidence="2 3" key="1">
    <citation type="journal article" date="2018" name="Nat. Genet.">
        <title>The Rosa genome provides new insights in the design of modern roses.</title>
        <authorList>
            <person name="Bendahmane M."/>
        </authorList>
    </citation>
    <scope>NUCLEOTIDE SEQUENCE [LARGE SCALE GENOMIC DNA]</scope>
    <source>
        <strain evidence="3">cv. Old Blush</strain>
    </source>
</reference>
<evidence type="ECO:0000313" key="3">
    <source>
        <dbReference type="Proteomes" id="UP000238479"/>
    </source>
</evidence>
<dbReference type="Gramene" id="PRQ17563">
    <property type="protein sequence ID" value="PRQ17563"/>
    <property type="gene ID" value="RchiOBHm_Chr7g0196361"/>
</dbReference>
<evidence type="ECO:0000313" key="2">
    <source>
        <dbReference type="EMBL" id="PRQ17563.1"/>
    </source>
</evidence>
<keyword evidence="1" id="KW-0472">Membrane</keyword>
<accession>A0A2P6P6K1</accession>
<keyword evidence="3" id="KW-1185">Reference proteome</keyword>
<gene>
    <name evidence="2" type="ORF">RchiOBHm_Chr7g0196361</name>
</gene>
<organism evidence="2 3">
    <name type="scientific">Rosa chinensis</name>
    <name type="common">China rose</name>
    <dbReference type="NCBI Taxonomy" id="74649"/>
    <lineage>
        <taxon>Eukaryota</taxon>
        <taxon>Viridiplantae</taxon>
        <taxon>Streptophyta</taxon>
        <taxon>Embryophyta</taxon>
        <taxon>Tracheophyta</taxon>
        <taxon>Spermatophyta</taxon>
        <taxon>Magnoliopsida</taxon>
        <taxon>eudicotyledons</taxon>
        <taxon>Gunneridae</taxon>
        <taxon>Pentapetalae</taxon>
        <taxon>rosids</taxon>
        <taxon>fabids</taxon>
        <taxon>Rosales</taxon>
        <taxon>Rosaceae</taxon>
        <taxon>Rosoideae</taxon>
        <taxon>Rosoideae incertae sedis</taxon>
        <taxon>Rosa</taxon>
    </lineage>
</organism>
<protein>
    <submittedName>
        <fullName evidence="2">Uncharacterized protein</fullName>
    </submittedName>
</protein>
<dbReference type="EMBL" id="PDCK01000045">
    <property type="protein sequence ID" value="PRQ17563.1"/>
    <property type="molecule type" value="Genomic_DNA"/>
</dbReference>
<dbReference type="Proteomes" id="UP000238479">
    <property type="component" value="Chromosome 7"/>
</dbReference>
<keyword evidence="1" id="KW-1133">Transmembrane helix</keyword>
<name>A0A2P6P6K1_ROSCH</name>
<keyword evidence="1" id="KW-0812">Transmembrane</keyword>
<feature type="transmembrane region" description="Helical" evidence="1">
    <location>
        <begin position="24"/>
        <end position="49"/>
    </location>
</feature>
<evidence type="ECO:0000256" key="1">
    <source>
        <dbReference type="SAM" id="Phobius"/>
    </source>
</evidence>
<comment type="caution">
    <text evidence="2">The sequence shown here is derived from an EMBL/GenBank/DDBJ whole genome shotgun (WGS) entry which is preliminary data.</text>
</comment>
<proteinExistence type="predicted"/>